<evidence type="ECO:0000313" key="1">
    <source>
        <dbReference type="EMBL" id="MCD7462946.1"/>
    </source>
</evidence>
<dbReference type="EMBL" id="JACEIK010000846">
    <property type="protein sequence ID" value="MCD7462946.1"/>
    <property type="molecule type" value="Genomic_DNA"/>
</dbReference>
<comment type="caution">
    <text evidence="1">The sequence shown here is derived from an EMBL/GenBank/DDBJ whole genome shotgun (WGS) entry which is preliminary data.</text>
</comment>
<gene>
    <name evidence="1" type="ORF">HAX54_049658</name>
</gene>
<organism evidence="1 2">
    <name type="scientific">Datura stramonium</name>
    <name type="common">Jimsonweed</name>
    <name type="synonym">Common thornapple</name>
    <dbReference type="NCBI Taxonomy" id="4076"/>
    <lineage>
        <taxon>Eukaryota</taxon>
        <taxon>Viridiplantae</taxon>
        <taxon>Streptophyta</taxon>
        <taxon>Embryophyta</taxon>
        <taxon>Tracheophyta</taxon>
        <taxon>Spermatophyta</taxon>
        <taxon>Magnoliopsida</taxon>
        <taxon>eudicotyledons</taxon>
        <taxon>Gunneridae</taxon>
        <taxon>Pentapetalae</taxon>
        <taxon>asterids</taxon>
        <taxon>lamiids</taxon>
        <taxon>Solanales</taxon>
        <taxon>Solanaceae</taxon>
        <taxon>Solanoideae</taxon>
        <taxon>Datureae</taxon>
        <taxon>Datura</taxon>
    </lineage>
</organism>
<accession>A0ABS8SVW6</accession>
<name>A0ABS8SVW6_DATST</name>
<protein>
    <submittedName>
        <fullName evidence="1">Uncharacterized protein</fullName>
    </submittedName>
</protein>
<evidence type="ECO:0000313" key="2">
    <source>
        <dbReference type="Proteomes" id="UP000823775"/>
    </source>
</evidence>
<feature type="non-terminal residue" evidence="1">
    <location>
        <position position="1"/>
    </location>
</feature>
<reference evidence="1 2" key="1">
    <citation type="journal article" date="2021" name="BMC Genomics">
        <title>Datura genome reveals duplications of psychoactive alkaloid biosynthetic genes and high mutation rate following tissue culture.</title>
        <authorList>
            <person name="Rajewski A."/>
            <person name="Carter-House D."/>
            <person name="Stajich J."/>
            <person name="Litt A."/>
        </authorList>
    </citation>
    <scope>NUCLEOTIDE SEQUENCE [LARGE SCALE GENOMIC DNA]</scope>
    <source>
        <strain evidence="1">AR-01</strain>
    </source>
</reference>
<feature type="non-terminal residue" evidence="1">
    <location>
        <position position="53"/>
    </location>
</feature>
<keyword evidence="2" id="KW-1185">Reference proteome</keyword>
<proteinExistence type="predicted"/>
<dbReference type="Proteomes" id="UP000823775">
    <property type="component" value="Unassembled WGS sequence"/>
</dbReference>
<sequence>WLKSTSLIPRYIGGSRNRTGDSPLCCRWNTYYPSLLFLSGESTTVRVYHPASL</sequence>